<dbReference type="GO" id="GO:0007234">
    <property type="term" value="P:osmosensory signaling via phosphorelay pathway"/>
    <property type="evidence" value="ECO:0007669"/>
    <property type="project" value="TreeGrafter"/>
</dbReference>
<protein>
    <recommendedName>
        <fullName evidence="3">histidine kinase</fullName>
        <ecNumber evidence="3">2.7.13.3</ecNumber>
    </recommendedName>
</protein>
<dbReference type="PROSITE" id="PS50885">
    <property type="entry name" value="HAMP"/>
    <property type="match status" value="1"/>
</dbReference>
<keyword evidence="14" id="KW-1185">Reference proteome</keyword>
<dbReference type="SUPFAM" id="SSF55874">
    <property type="entry name" value="ATPase domain of HSP90 chaperone/DNA topoisomerase II/histidine kinase"/>
    <property type="match status" value="1"/>
</dbReference>
<organism evidence="13 14">
    <name type="scientific">Ruficoccus amylovorans</name>
    <dbReference type="NCBI Taxonomy" id="1804625"/>
    <lineage>
        <taxon>Bacteria</taxon>
        <taxon>Pseudomonadati</taxon>
        <taxon>Verrucomicrobiota</taxon>
        <taxon>Opitutia</taxon>
        <taxon>Puniceicoccales</taxon>
        <taxon>Cerasicoccaceae</taxon>
        <taxon>Ruficoccus</taxon>
    </lineage>
</organism>
<evidence type="ECO:0000256" key="1">
    <source>
        <dbReference type="ARBA" id="ARBA00000085"/>
    </source>
</evidence>
<feature type="domain" description="HAMP" evidence="12">
    <location>
        <begin position="222"/>
        <end position="274"/>
    </location>
</feature>
<dbReference type="Pfam" id="PF00672">
    <property type="entry name" value="HAMP"/>
    <property type="match status" value="1"/>
</dbReference>
<evidence type="ECO:0000256" key="4">
    <source>
        <dbReference type="ARBA" id="ARBA00022553"/>
    </source>
</evidence>
<comment type="catalytic activity">
    <reaction evidence="1">
        <text>ATP + protein L-histidine = ADP + protein N-phospho-L-histidine.</text>
        <dbReference type="EC" id="2.7.13.3"/>
    </reaction>
</comment>
<dbReference type="SUPFAM" id="SSF47384">
    <property type="entry name" value="Homodimeric domain of signal transducing histidine kinase"/>
    <property type="match status" value="1"/>
</dbReference>
<dbReference type="InterPro" id="IPR004358">
    <property type="entry name" value="Sig_transdc_His_kin-like_C"/>
</dbReference>
<evidence type="ECO:0000313" key="14">
    <source>
        <dbReference type="Proteomes" id="UP000546464"/>
    </source>
</evidence>
<dbReference type="PROSITE" id="PS50109">
    <property type="entry name" value="HIS_KIN"/>
    <property type="match status" value="1"/>
</dbReference>
<evidence type="ECO:0000256" key="9">
    <source>
        <dbReference type="ARBA" id="ARBA00023012"/>
    </source>
</evidence>
<dbReference type="InterPro" id="IPR003660">
    <property type="entry name" value="HAMP_dom"/>
</dbReference>
<dbReference type="EMBL" id="JACHVB010000042">
    <property type="protein sequence ID" value="MBC2595460.1"/>
    <property type="molecule type" value="Genomic_DNA"/>
</dbReference>
<dbReference type="PANTHER" id="PTHR42878">
    <property type="entry name" value="TWO-COMPONENT HISTIDINE KINASE"/>
    <property type="match status" value="1"/>
</dbReference>
<gene>
    <name evidence="13" type="ORF">H5P28_14430</name>
</gene>
<feature type="transmembrane region" description="Helical" evidence="10">
    <location>
        <begin position="201"/>
        <end position="220"/>
    </location>
</feature>
<dbReference type="EC" id="2.7.13.3" evidence="3"/>
<accession>A0A842HH03</accession>
<keyword evidence="10" id="KW-0472">Membrane</keyword>
<dbReference type="Gene3D" id="3.30.565.10">
    <property type="entry name" value="Histidine kinase-like ATPase, C-terminal domain"/>
    <property type="match status" value="1"/>
</dbReference>
<dbReference type="SMART" id="SM00388">
    <property type="entry name" value="HisKA"/>
    <property type="match status" value="1"/>
</dbReference>
<evidence type="ECO:0000313" key="13">
    <source>
        <dbReference type="EMBL" id="MBC2595460.1"/>
    </source>
</evidence>
<sequence length="512" mass="57645">MKIWKRIILGFILVTAIMMAVDFNSLRENIRIIRQVDDLELSKRKEMMESYRVSYLLQRIKSNVREILLEAEVAERPDEIELARKDIQSLIPKLKASLEELRVATYLGFEREGEDEEQLEELERLNALLARVPDFFQSLDTLLTLQGAQKSKEADEQFEEVLEPLARDMQAIAAELTSGSEAEIQWAIEQLNDRVKTAIRLGVYLSVLSIFLSLGIGLLISRSISKPLMKLVESADEIGRGNLETTVELDTKGELQMLAGSFNQMARELKQKIDSIDNVNKELLESNKTKDTFFSIIAHDLRNPFNAILGYSYILSEDYDKFDDEERLQFIKEIDRSSRITFELLENLLHWARSQSDKIKIQKESVELIEAVEGAISSHAAAAKVKNITLINQVPAGMTLQVDRATFIVILNNVISNSLKFTEDGGNVVVSAWKNDKTITLSIKDTGVGMSEETRSKLFLIRGNSSTLGTRSENGTGLGLLLVKDFTERNGGRVGVKSALGKGSEFVFTFPE</sequence>
<dbReference type="Proteomes" id="UP000546464">
    <property type="component" value="Unassembled WGS sequence"/>
</dbReference>
<evidence type="ECO:0000256" key="10">
    <source>
        <dbReference type="SAM" id="Phobius"/>
    </source>
</evidence>
<dbReference type="InterPro" id="IPR003594">
    <property type="entry name" value="HATPase_dom"/>
</dbReference>
<keyword evidence="5" id="KW-0808">Transferase</keyword>
<dbReference type="PANTHER" id="PTHR42878:SF7">
    <property type="entry name" value="SENSOR HISTIDINE KINASE GLRK"/>
    <property type="match status" value="1"/>
</dbReference>
<dbReference type="PRINTS" id="PR00344">
    <property type="entry name" value="BCTRLSENSOR"/>
</dbReference>
<dbReference type="CDD" id="cd00082">
    <property type="entry name" value="HisKA"/>
    <property type="match status" value="1"/>
</dbReference>
<keyword evidence="8" id="KW-0067">ATP-binding</keyword>
<dbReference type="RefSeq" id="WP_185676415.1">
    <property type="nucleotide sequence ID" value="NZ_JACHVB010000042.1"/>
</dbReference>
<comment type="caution">
    <text evidence="13">The sequence shown here is derived from an EMBL/GenBank/DDBJ whole genome shotgun (WGS) entry which is preliminary data.</text>
</comment>
<dbReference type="SUPFAM" id="SSF158472">
    <property type="entry name" value="HAMP domain-like"/>
    <property type="match status" value="1"/>
</dbReference>
<dbReference type="GO" id="GO:0016020">
    <property type="term" value="C:membrane"/>
    <property type="evidence" value="ECO:0007669"/>
    <property type="project" value="UniProtKB-SubCell"/>
</dbReference>
<keyword evidence="6" id="KW-0547">Nucleotide-binding</keyword>
<dbReference type="Pfam" id="PF02518">
    <property type="entry name" value="HATPase_c"/>
    <property type="match status" value="1"/>
</dbReference>
<dbReference type="SMART" id="SM00387">
    <property type="entry name" value="HATPase_c"/>
    <property type="match status" value="1"/>
</dbReference>
<keyword evidence="9" id="KW-0902">Two-component regulatory system</keyword>
<dbReference type="GO" id="GO:0000155">
    <property type="term" value="F:phosphorelay sensor kinase activity"/>
    <property type="evidence" value="ECO:0007669"/>
    <property type="project" value="InterPro"/>
</dbReference>
<dbReference type="GO" id="GO:0000156">
    <property type="term" value="F:phosphorelay response regulator activity"/>
    <property type="evidence" value="ECO:0007669"/>
    <property type="project" value="TreeGrafter"/>
</dbReference>
<dbReference type="Gene3D" id="1.10.287.130">
    <property type="match status" value="1"/>
</dbReference>
<keyword evidence="4" id="KW-0597">Phosphoprotein</keyword>
<evidence type="ECO:0000259" key="12">
    <source>
        <dbReference type="PROSITE" id="PS50885"/>
    </source>
</evidence>
<dbReference type="InterPro" id="IPR005467">
    <property type="entry name" value="His_kinase_dom"/>
</dbReference>
<keyword evidence="7 13" id="KW-0418">Kinase</keyword>
<evidence type="ECO:0000256" key="7">
    <source>
        <dbReference type="ARBA" id="ARBA00022777"/>
    </source>
</evidence>
<keyword evidence="10" id="KW-1133">Transmembrane helix</keyword>
<dbReference type="InterPro" id="IPR036097">
    <property type="entry name" value="HisK_dim/P_sf"/>
</dbReference>
<dbReference type="CDD" id="cd06225">
    <property type="entry name" value="HAMP"/>
    <property type="match status" value="1"/>
</dbReference>
<dbReference type="InterPro" id="IPR050351">
    <property type="entry name" value="BphY/WalK/GraS-like"/>
</dbReference>
<evidence type="ECO:0000256" key="5">
    <source>
        <dbReference type="ARBA" id="ARBA00022679"/>
    </source>
</evidence>
<feature type="domain" description="Histidine kinase" evidence="11">
    <location>
        <begin position="296"/>
        <end position="512"/>
    </location>
</feature>
<evidence type="ECO:0000256" key="3">
    <source>
        <dbReference type="ARBA" id="ARBA00012438"/>
    </source>
</evidence>
<evidence type="ECO:0000259" key="11">
    <source>
        <dbReference type="PROSITE" id="PS50109"/>
    </source>
</evidence>
<dbReference type="GO" id="GO:0030295">
    <property type="term" value="F:protein kinase activator activity"/>
    <property type="evidence" value="ECO:0007669"/>
    <property type="project" value="TreeGrafter"/>
</dbReference>
<evidence type="ECO:0000256" key="6">
    <source>
        <dbReference type="ARBA" id="ARBA00022741"/>
    </source>
</evidence>
<dbReference type="Pfam" id="PF00512">
    <property type="entry name" value="HisKA"/>
    <property type="match status" value="1"/>
</dbReference>
<evidence type="ECO:0000256" key="2">
    <source>
        <dbReference type="ARBA" id="ARBA00004370"/>
    </source>
</evidence>
<evidence type="ECO:0000256" key="8">
    <source>
        <dbReference type="ARBA" id="ARBA00022840"/>
    </source>
</evidence>
<name>A0A842HH03_9BACT</name>
<dbReference type="SMART" id="SM00304">
    <property type="entry name" value="HAMP"/>
    <property type="match status" value="1"/>
</dbReference>
<dbReference type="InterPro" id="IPR003661">
    <property type="entry name" value="HisK_dim/P_dom"/>
</dbReference>
<dbReference type="Gene3D" id="6.10.340.10">
    <property type="match status" value="1"/>
</dbReference>
<proteinExistence type="predicted"/>
<keyword evidence="10" id="KW-0812">Transmembrane</keyword>
<dbReference type="AlphaFoldDB" id="A0A842HH03"/>
<dbReference type="InterPro" id="IPR036890">
    <property type="entry name" value="HATPase_C_sf"/>
</dbReference>
<reference evidence="13 14" key="1">
    <citation type="submission" date="2020-07" db="EMBL/GenBank/DDBJ databases">
        <authorList>
            <person name="Feng X."/>
        </authorList>
    </citation>
    <scope>NUCLEOTIDE SEQUENCE [LARGE SCALE GENOMIC DNA]</scope>
    <source>
        <strain evidence="13 14">JCM31066</strain>
    </source>
</reference>
<comment type="subcellular location">
    <subcellularLocation>
        <location evidence="2">Membrane</location>
    </subcellularLocation>
</comment>